<name>A0A0Q2MCD4_VIBFU</name>
<organism evidence="1 2">
    <name type="scientific">Vibrio furnissii</name>
    <dbReference type="NCBI Taxonomy" id="29494"/>
    <lineage>
        <taxon>Bacteria</taxon>
        <taxon>Pseudomonadati</taxon>
        <taxon>Pseudomonadota</taxon>
        <taxon>Gammaproteobacteria</taxon>
        <taxon>Vibrionales</taxon>
        <taxon>Vibrionaceae</taxon>
        <taxon>Vibrio</taxon>
    </lineage>
</organism>
<dbReference type="Proteomes" id="UP000051221">
    <property type="component" value="Unassembled WGS sequence"/>
</dbReference>
<comment type="caution">
    <text evidence="1">The sequence shown here is derived from an EMBL/GenBank/DDBJ whole genome shotgun (WGS) entry which is preliminary data.</text>
</comment>
<reference evidence="1 2" key="1">
    <citation type="submission" date="2015-08" db="EMBL/GenBank/DDBJ databases">
        <title>Antibacterial properties of a collection of Vibrionaceae strains.</title>
        <authorList>
            <person name="Giubergia S."/>
        </authorList>
    </citation>
    <scope>NUCLEOTIDE SEQUENCE [LARGE SCALE GENOMIC DNA]</scope>
    <source>
        <strain evidence="1 2">S0821</strain>
    </source>
</reference>
<evidence type="ECO:0000313" key="2">
    <source>
        <dbReference type="Proteomes" id="UP000051221"/>
    </source>
</evidence>
<dbReference type="EMBL" id="LKHS01000009">
    <property type="protein sequence ID" value="KQH85729.1"/>
    <property type="molecule type" value="Genomic_DNA"/>
</dbReference>
<dbReference type="OrthoDB" id="5900390at2"/>
<protein>
    <recommendedName>
        <fullName evidence="3">O-succinylbenzoic acid--CoA ligase</fullName>
    </recommendedName>
</protein>
<dbReference type="RefSeq" id="WP_004725058.1">
    <property type="nucleotide sequence ID" value="NZ_CABLCD010000013.1"/>
</dbReference>
<accession>A0A0Q2MCD4</accession>
<evidence type="ECO:0000313" key="1">
    <source>
        <dbReference type="EMBL" id="KQH85729.1"/>
    </source>
</evidence>
<proteinExistence type="predicted"/>
<dbReference type="GeneID" id="50536085"/>
<sequence length="59" mass="6427">MMKNGLLISTIVLQLLLALTLTGWPRNVAELSAFLLILAFAWHRKPVNGSTTSSETSSI</sequence>
<dbReference type="AlphaFoldDB" id="A0A0Q2MCD4"/>
<gene>
    <name evidence="1" type="ORF">AMR76_10600</name>
</gene>
<evidence type="ECO:0008006" key="3">
    <source>
        <dbReference type="Google" id="ProtNLM"/>
    </source>
</evidence>
<keyword evidence="2" id="KW-1185">Reference proteome</keyword>
<dbReference type="InParanoid" id="A0A0Q2MCD4"/>